<dbReference type="PANTHER" id="PTHR33426:SF30">
    <property type="match status" value="1"/>
</dbReference>
<proteinExistence type="evidence at transcript level"/>
<dbReference type="AlphaFoldDB" id="A0A0K8R6D1"/>
<organism evidence="1">
    <name type="scientific">Ixodes ricinus</name>
    <name type="common">Common tick</name>
    <name type="synonym">Acarus ricinus</name>
    <dbReference type="NCBI Taxonomy" id="34613"/>
    <lineage>
        <taxon>Eukaryota</taxon>
        <taxon>Metazoa</taxon>
        <taxon>Ecdysozoa</taxon>
        <taxon>Arthropoda</taxon>
        <taxon>Chelicerata</taxon>
        <taxon>Arachnida</taxon>
        <taxon>Acari</taxon>
        <taxon>Parasitiformes</taxon>
        <taxon>Ixodida</taxon>
        <taxon>Ixodoidea</taxon>
        <taxon>Ixodidae</taxon>
        <taxon>Ixodinae</taxon>
        <taxon>Ixodes</taxon>
    </lineage>
</organism>
<accession>A0A0K8R6D1</accession>
<protein>
    <submittedName>
        <fullName evidence="1">Putative c2h2-type zn-finger protein</fullName>
    </submittedName>
</protein>
<dbReference type="PANTHER" id="PTHR33426">
    <property type="entry name" value="C2H2-TYPE DOMAIN-CONTAINING PROTEIN"/>
    <property type="match status" value="1"/>
</dbReference>
<reference evidence="1" key="1">
    <citation type="submission" date="2012-12" db="EMBL/GenBank/DDBJ databases">
        <title>Identification and characterization of a phenylalanine ammonia-lyase gene family in Isatis indigotica Fort.</title>
        <authorList>
            <person name="Liu Q."/>
            <person name="Chen J."/>
            <person name="Zhou X."/>
            <person name="Di P."/>
            <person name="Xiao Y."/>
            <person name="Xuan H."/>
            <person name="Zhang L."/>
            <person name="Chen W."/>
        </authorList>
    </citation>
    <scope>NUCLEOTIDE SEQUENCE</scope>
    <source>
        <tissue evidence="1">Salivary gland</tissue>
    </source>
</reference>
<evidence type="ECO:0000313" key="1">
    <source>
        <dbReference type="EMBL" id="JAA66705.1"/>
    </source>
</evidence>
<name>A0A0K8R6D1_IXORI</name>
<dbReference type="EMBL" id="GADI01007103">
    <property type="protein sequence ID" value="JAA66705.1"/>
    <property type="molecule type" value="mRNA"/>
</dbReference>
<sequence length="78" mass="8686">MFSQRGTLRKGLGALLALKWLFTSVYSIMTTQMGIVSKGFGAFQALKWLFTSVQIIVVGRRKGINEDKTSLRGQRSFG</sequence>